<evidence type="ECO:0000313" key="8">
    <source>
        <dbReference type="Proteomes" id="UP000824236"/>
    </source>
</evidence>
<dbReference type="Pfam" id="PF01554">
    <property type="entry name" value="MatE"/>
    <property type="match status" value="1"/>
</dbReference>
<dbReference type="GO" id="GO:0005886">
    <property type="term" value="C:plasma membrane"/>
    <property type="evidence" value="ECO:0007669"/>
    <property type="project" value="UniProtKB-SubCell"/>
</dbReference>
<dbReference type="AlphaFoldDB" id="A0A9E2KEF0"/>
<feature type="transmembrane region" description="Helical" evidence="6">
    <location>
        <begin position="169"/>
        <end position="185"/>
    </location>
</feature>
<reference evidence="7" key="1">
    <citation type="journal article" date="2021" name="PeerJ">
        <title>Extensive microbial diversity within the chicken gut microbiome revealed by metagenomics and culture.</title>
        <authorList>
            <person name="Gilroy R."/>
            <person name="Ravi A."/>
            <person name="Getino M."/>
            <person name="Pursley I."/>
            <person name="Horton D.L."/>
            <person name="Alikhan N.F."/>
            <person name="Baker D."/>
            <person name="Gharbi K."/>
            <person name="Hall N."/>
            <person name="Watson M."/>
            <person name="Adriaenssens E.M."/>
            <person name="Foster-Nyarko E."/>
            <person name="Jarju S."/>
            <person name="Secka A."/>
            <person name="Antonio M."/>
            <person name="Oren A."/>
            <person name="Chaudhuri R.R."/>
            <person name="La Ragione R."/>
            <person name="Hildebrand F."/>
            <person name="Pallen M.J."/>
        </authorList>
    </citation>
    <scope>NUCLEOTIDE SEQUENCE</scope>
    <source>
        <strain evidence="7">B3-3758</strain>
    </source>
</reference>
<dbReference type="InterPro" id="IPR050833">
    <property type="entry name" value="Poly_Biosynth_Transport"/>
</dbReference>
<feature type="transmembrane region" description="Helical" evidence="6">
    <location>
        <begin position="114"/>
        <end position="133"/>
    </location>
</feature>
<organism evidence="7 8">
    <name type="scientific">Candidatus Bacteroides intestinipullorum</name>
    <dbReference type="NCBI Taxonomy" id="2838471"/>
    <lineage>
        <taxon>Bacteria</taxon>
        <taxon>Pseudomonadati</taxon>
        <taxon>Bacteroidota</taxon>
        <taxon>Bacteroidia</taxon>
        <taxon>Bacteroidales</taxon>
        <taxon>Bacteroidaceae</taxon>
        <taxon>Bacteroides</taxon>
    </lineage>
</organism>
<feature type="transmembrane region" description="Helical" evidence="6">
    <location>
        <begin position="328"/>
        <end position="345"/>
    </location>
</feature>
<evidence type="ECO:0000313" key="7">
    <source>
        <dbReference type="EMBL" id="MBU3812997.1"/>
    </source>
</evidence>
<dbReference type="InterPro" id="IPR002528">
    <property type="entry name" value="MATE_fam"/>
</dbReference>
<evidence type="ECO:0000256" key="4">
    <source>
        <dbReference type="ARBA" id="ARBA00022989"/>
    </source>
</evidence>
<feature type="transmembrane region" description="Helical" evidence="6">
    <location>
        <begin position="388"/>
        <end position="406"/>
    </location>
</feature>
<dbReference type="EMBL" id="JAHLFO010000004">
    <property type="protein sequence ID" value="MBU3812997.1"/>
    <property type="molecule type" value="Genomic_DNA"/>
</dbReference>
<dbReference type="GO" id="GO:0042910">
    <property type="term" value="F:xenobiotic transmembrane transporter activity"/>
    <property type="evidence" value="ECO:0007669"/>
    <property type="project" value="InterPro"/>
</dbReference>
<comment type="caution">
    <text evidence="7">The sequence shown here is derived from an EMBL/GenBank/DDBJ whole genome shotgun (WGS) entry which is preliminary data.</text>
</comment>
<protein>
    <submittedName>
        <fullName evidence="7">Lipopolysaccharide biosynthesis protein</fullName>
    </submittedName>
</protein>
<feature type="transmembrane region" description="Helical" evidence="6">
    <location>
        <begin position="357"/>
        <end position="376"/>
    </location>
</feature>
<feature type="transmembrane region" description="Helical" evidence="6">
    <location>
        <begin position="206"/>
        <end position="225"/>
    </location>
</feature>
<accession>A0A9E2KEF0</accession>
<dbReference type="PANTHER" id="PTHR30250:SF26">
    <property type="entry name" value="PSMA PROTEIN"/>
    <property type="match status" value="1"/>
</dbReference>
<dbReference type="GO" id="GO:0015297">
    <property type="term" value="F:antiporter activity"/>
    <property type="evidence" value="ECO:0007669"/>
    <property type="project" value="InterPro"/>
</dbReference>
<feature type="transmembrane region" description="Helical" evidence="6">
    <location>
        <begin position="140"/>
        <end position="163"/>
    </location>
</feature>
<evidence type="ECO:0000256" key="5">
    <source>
        <dbReference type="ARBA" id="ARBA00023136"/>
    </source>
</evidence>
<feature type="transmembrane region" description="Helical" evidence="6">
    <location>
        <begin position="449"/>
        <end position="468"/>
    </location>
</feature>
<keyword evidence="4 6" id="KW-1133">Transmembrane helix</keyword>
<proteinExistence type="predicted"/>
<dbReference type="Proteomes" id="UP000824236">
    <property type="component" value="Unassembled WGS sequence"/>
</dbReference>
<gene>
    <name evidence="7" type="ORF">H9791_00610</name>
</gene>
<feature type="transmembrane region" description="Helical" evidence="6">
    <location>
        <begin position="418"/>
        <end position="437"/>
    </location>
</feature>
<keyword evidence="2" id="KW-1003">Cell membrane</keyword>
<reference evidence="7" key="2">
    <citation type="submission" date="2021-04" db="EMBL/GenBank/DDBJ databases">
        <authorList>
            <person name="Gilroy R."/>
        </authorList>
    </citation>
    <scope>NUCLEOTIDE SEQUENCE</scope>
    <source>
        <strain evidence="7">B3-3758</strain>
    </source>
</reference>
<feature type="transmembrane region" description="Helical" evidence="6">
    <location>
        <begin position="231"/>
        <end position="249"/>
    </location>
</feature>
<evidence type="ECO:0000256" key="3">
    <source>
        <dbReference type="ARBA" id="ARBA00022692"/>
    </source>
</evidence>
<evidence type="ECO:0000256" key="1">
    <source>
        <dbReference type="ARBA" id="ARBA00004651"/>
    </source>
</evidence>
<keyword evidence="3 6" id="KW-0812">Transmembrane</keyword>
<dbReference type="PANTHER" id="PTHR30250">
    <property type="entry name" value="PST FAMILY PREDICTED COLANIC ACID TRANSPORTER"/>
    <property type="match status" value="1"/>
</dbReference>
<feature type="transmembrane region" description="Helical" evidence="6">
    <location>
        <begin position="284"/>
        <end position="308"/>
    </location>
</feature>
<evidence type="ECO:0000256" key="6">
    <source>
        <dbReference type="SAM" id="Phobius"/>
    </source>
</evidence>
<feature type="transmembrane region" description="Helical" evidence="6">
    <location>
        <begin position="27"/>
        <end position="52"/>
    </location>
</feature>
<name>A0A9E2KEF0_9BACE</name>
<evidence type="ECO:0000256" key="2">
    <source>
        <dbReference type="ARBA" id="ARBA00022475"/>
    </source>
</evidence>
<feature type="transmembrane region" description="Helical" evidence="6">
    <location>
        <begin position="72"/>
        <end position="94"/>
    </location>
</feature>
<keyword evidence="5 6" id="KW-0472">Membrane</keyword>
<comment type="subcellular location">
    <subcellularLocation>
        <location evidence="1">Cell membrane</location>
        <topology evidence="1">Multi-pass membrane protein</topology>
    </subcellularLocation>
</comment>
<sequence length="495" mass="56511">MILTMMVSLYTSRVVLATLGVEDFGIYNVVGGIVVMFSFLNTAMSVATQRFLAYEIGRGDALQLNKVFSSSILIHIIIAVAILLVAESVGLWFLNTQLSISVDRMEAANWVYQFSVFAFVINVISVPYNALIISNEEMGVYAYISILEVVLKLLIVFLLNCFGYDKLKLYAFLVFTVALLIRLVYQLYCMRKFPNCKFKFVLEKNILKNLTTFSGWSLFGSVAYIAKAQGVNVMLNIFFGALINAAWGISQQVNAAVLMFVQNISTAINPPIIKAYAQGDKQRMFLLLFNGMKYTFFLAFCLIVPMLFETHFVLSLWLEEVPKYTVAFVQYALLIIGIELFSHITATTIQATGKIKWYQIIVGSILFLNLPISYVVMRLTNSPMSPMYVAVALSIVSMIFRFWLLYRLIHFPLSQLFILFRLTMILLIFSLPSIYFIQSELCEGISRFFIILFSTLFFSVSVLILFGISKEEHLKIRSYTSDKIKIYAKRFKQRY</sequence>